<gene>
    <name evidence="3" type="ORF">FE240_14285</name>
</gene>
<dbReference type="EMBL" id="CP040449">
    <property type="protein sequence ID" value="QFI55753.1"/>
    <property type="molecule type" value="Genomic_DNA"/>
</dbReference>
<keyword evidence="4" id="KW-1185">Reference proteome</keyword>
<dbReference type="AlphaFoldDB" id="A0A5J6X142"/>
<dbReference type="Gene3D" id="3.40.1350.10">
    <property type="match status" value="1"/>
</dbReference>
<dbReference type="PANTHER" id="PTHR34039">
    <property type="entry name" value="UPF0102 PROTEIN YRAN"/>
    <property type="match status" value="1"/>
</dbReference>
<reference evidence="3 4" key="1">
    <citation type="submission" date="2019-05" db="EMBL/GenBank/DDBJ databases">
        <title>OXA-830, a novel chromosomally encoded expanded-spectrum class D beta-lactamase in Aeromonas simiae.</title>
        <authorList>
            <person name="Zhou W."/>
            <person name="Chen Q."/>
        </authorList>
    </citation>
    <scope>NUCLEOTIDE SEQUENCE [LARGE SCALE GENOMIC DNA]</scope>
    <source>
        <strain evidence="3 4">A6</strain>
    </source>
</reference>
<evidence type="ECO:0000256" key="1">
    <source>
        <dbReference type="ARBA" id="ARBA00006738"/>
    </source>
</evidence>
<dbReference type="NCBIfam" id="TIGR00252">
    <property type="entry name" value="YraN family protein"/>
    <property type="match status" value="1"/>
</dbReference>
<comment type="similarity">
    <text evidence="1 2">Belongs to the UPF0102 family.</text>
</comment>
<dbReference type="InterPro" id="IPR011856">
    <property type="entry name" value="tRNA_endonuc-like_dom_sf"/>
</dbReference>
<evidence type="ECO:0000313" key="4">
    <source>
        <dbReference type="Proteomes" id="UP000594034"/>
    </source>
</evidence>
<dbReference type="KEGG" id="asim:FE240_14285"/>
<dbReference type="InterPro" id="IPR011335">
    <property type="entry name" value="Restrct_endonuc-II-like"/>
</dbReference>
<protein>
    <recommendedName>
        <fullName evidence="2">UPF0102 protein FE240_14285</fullName>
    </recommendedName>
</protein>
<dbReference type="SUPFAM" id="SSF52980">
    <property type="entry name" value="Restriction endonuclease-like"/>
    <property type="match status" value="1"/>
</dbReference>
<proteinExistence type="inferred from homology"/>
<evidence type="ECO:0000256" key="2">
    <source>
        <dbReference type="HAMAP-Rule" id="MF_00048"/>
    </source>
</evidence>
<dbReference type="NCBIfam" id="NF009150">
    <property type="entry name" value="PRK12497.1-3"/>
    <property type="match status" value="1"/>
</dbReference>
<organism evidence="3 4">
    <name type="scientific">Aeromonas simiae</name>
    <dbReference type="NCBI Taxonomy" id="218936"/>
    <lineage>
        <taxon>Bacteria</taxon>
        <taxon>Pseudomonadati</taxon>
        <taxon>Pseudomonadota</taxon>
        <taxon>Gammaproteobacteria</taxon>
        <taxon>Aeromonadales</taxon>
        <taxon>Aeromonadaceae</taxon>
        <taxon>Aeromonas</taxon>
    </lineage>
</organism>
<name>A0A5J6X142_9GAMM</name>
<dbReference type="Proteomes" id="UP000594034">
    <property type="component" value="Chromosome"/>
</dbReference>
<dbReference type="InterPro" id="IPR003509">
    <property type="entry name" value="UPF0102_YraN-like"/>
</dbReference>
<dbReference type="GO" id="GO:0003676">
    <property type="term" value="F:nucleic acid binding"/>
    <property type="evidence" value="ECO:0007669"/>
    <property type="project" value="InterPro"/>
</dbReference>
<dbReference type="HAMAP" id="MF_00048">
    <property type="entry name" value="UPF0102"/>
    <property type="match status" value="1"/>
</dbReference>
<dbReference type="Pfam" id="PF02021">
    <property type="entry name" value="UPF0102"/>
    <property type="match status" value="1"/>
</dbReference>
<sequence length="131" mass="15320">MKRLMNRMRQGLNSLLPQTQQNRGKHFELMAEQRLQSAGLQPLWRNYRCRGGEIDLIMRHGHTLVFIEVRYRASHRYGGAAGSITKTKQRRVQLAARHYLQQHGLNEALQACRFDAMVFEGDIPEWIQNAF</sequence>
<accession>A0A5J6X142</accession>
<dbReference type="RefSeq" id="WP_226798836.1">
    <property type="nucleotide sequence ID" value="NZ_CP040449.1"/>
</dbReference>
<dbReference type="CDD" id="cd20736">
    <property type="entry name" value="PoNe_Nuclease"/>
    <property type="match status" value="1"/>
</dbReference>
<dbReference type="PANTHER" id="PTHR34039:SF1">
    <property type="entry name" value="UPF0102 PROTEIN YRAN"/>
    <property type="match status" value="1"/>
</dbReference>
<evidence type="ECO:0000313" key="3">
    <source>
        <dbReference type="EMBL" id="QFI55753.1"/>
    </source>
</evidence>